<evidence type="ECO:0000313" key="3">
    <source>
        <dbReference type="Proteomes" id="UP000238479"/>
    </source>
</evidence>
<evidence type="ECO:0000256" key="1">
    <source>
        <dbReference type="SAM" id="MobiDB-lite"/>
    </source>
</evidence>
<dbReference type="Gramene" id="PRQ21488">
    <property type="protein sequence ID" value="PRQ21488"/>
    <property type="gene ID" value="RchiOBHm_Chr7g0239751"/>
</dbReference>
<feature type="region of interest" description="Disordered" evidence="1">
    <location>
        <begin position="1"/>
        <end position="26"/>
    </location>
</feature>
<organism evidence="2 3">
    <name type="scientific">Rosa chinensis</name>
    <name type="common">China rose</name>
    <dbReference type="NCBI Taxonomy" id="74649"/>
    <lineage>
        <taxon>Eukaryota</taxon>
        <taxon>Viridiplantae</taxon>
        <taxon>Streptophyta</taxon>
        <taxon>Embryophyta</taxon>
        <taxon>Tracheophyta</taxon>
        <taxon>Spermatophyta</taxon>
        <taxon>Magnoliopsida</taxon>
        <taxon>eudicotyledons</taxon>
        <taxon>Gunneridae</taxon>
        <taxon>Pentapetalae</taxon>
        <taxon>rosids</taxon>
        <taxon>fabids</taxon>
        <taxon>Rosales</taxon>
        <taxon>Rosaceae</taxon>
        <taxon>Rosoideae</taxon>
        <taxon>Rosoideae incertae sedis</taxon>
        <taxon>Rosa</taxon>
    </lineage>
</organism>
<comment type="caution">
    <text evidence="2">The sequence shown here is derived from an EMBL/GenBank/DDBJ whole genome shotgun (WGS) entry which is preliminary data.</text>
</comment>
<keyword evidence="3" id="KW-1185">Reference proteome</keyword>
<feature type="compositionally biased region" description="Basic and acidic residues" evidence="1">
    <location>
        <begin position="11"/>
        <end position="23"/>
    </location>
</feature>
<sequence>MLIPSSGDAFADNHPRRSRKVVDDDSDDFVDDLDSSKVKTDTSALEARNGKDIQEIPWERLNFTRDKYNEARLKQ</sequence>
<dbReference type="Proteomes" id="UP000238479">
    <property type="component" value="Chromosome 7"/>
</dbReference>
<accession>A0A2P6PHV6</accession>
<evidence type="ECO:0000313" key="2">
    <source>
        <dbReference type="EMBL" id="PRQ21488.1"/>
    </source>
</evidence>
<dbReference type="AlphaFoldDB" id="A0A2P6PHV6"/>
<gene>
    <name evidence="2" type="ORF">RchiOBHm_Chr7g0239751</name>
</gene>
<dbReference type="STRING" id="74649.A0A2P6PHV6"/>
<reference evidence="2 3" key="1">
    <citation type="journal article" date="2018" name="Nat. Genet.">
        <title>The Rosa genome provides new insights in the design of modern roses.</title>
        <authorList>
            <person name="Bendahmane M."/>
        </authorList>
    </citation>
    <scope>NUCLEOTIDE SEQUENCE [LARGE SCALE GENOMIC DNA]</scope>
    <source>
        <strain evidence="3">cv. Old Blush</strain>
    </source>
</reference>
<proteinExistence type="predicted"/>
<name>A0A2P6PHV6_ROSCH</name>
<protein>
    <submittedName>
        <fullName evidence="2">Uncharacterized protein</fullName>
    </submittedName>
</protein>
<dbReference type="EMBL" id="PDCK01000045">
    <property type="protein sequence ID" value="PRQ21488.1"/>
    <property type="molecule type" value="Genomic_DNA"/>
</dbReference>